<dbReference type="AlphaFoldDB" id="A0A0V8HKA6"/>
<dbReference type="Proteomes" id="UP000181997">
    <property type="component" value="Unassembled WGS sequence"/>
</dbReference>
<dbReference type="InterPro" id="IPR052538">
    <property type="entry name" value="Flavonoid_dioxygenase-like"/>
</dbReference>
<sequence length="298" mass="33914">MYYPYHTYADHLSRGEQDQQQVLKLLFSGIQSKAAAVDFYSRMAGLAPDEEHRSNLVRIAEDEREQWQQLTGLYTSMTGAEPMYNVQQVPFYSYLEGLQRGYESELESYEHYRLGTLLTSNPAIYETLLNACMGDWEHADCLNHLKSSLESRMDFGPEPFAVNIDDATLQNNNFRTALWTGQHLQVTLMSIGVGEDIGLENHPNLDQFLRIEQGRGVVQMGDDPNNLNFQRNVEEDFAIVIPAGKWHNLTNTGNEPLKLYSIYAPPQHPKGTVHKTKADAMAAEEAEHGRKYFGSFWG</sequence>
<dbReference type="PANTHER" id="PTHR43346:SF1">
    <property type="entry name" value="QUERCETIN 2,3-DIOXYGENASE-RELATED"/>
    <property type="match status" value="1"/>
</dbReference>
<dbReference type="SUPFAM" id="SSF51182">
    <property type="entry name" value="RmlC-like cupins"/>
    <property type="match status" value="1"/>
</dbReference>
<organism evidence="2 3">
    <name type="scientific">[Bacillus] enclensis</name>
    <dbReference type="NCBI Taxonomy" id="1402860"/>
    <lineage>
        <taxon>Bacteria</taxon>
        <taxon>Bacillati</taxon>
        <taxon>Bacillota</taxon>
        <taxon>Bacilli</taxon>
        <taxon>Bacillales</taxon>
        <taxon>Bacillaceae</taxon>
        <taxon>Rossellomorea</taxon>
    </lineage>
</organism>
<proteinExistence type="predicted"/>
<feature type="domain" description="Cupin type-2" evidence="1">
    <location>
        <begin position="188"/>
        <end position="263"/>
    </location>
</feature>
<evidence type="ECO:0000259" key="1">
    <source>
        <dbReference type="Pfam" id="PF07883"/>
    </source>
</evidence>
<dbReference type="Pfam" id="PF07883">
    <property type="entry name" value="Cupin_2"/>
    <property type="match status" value="1"/>
</dbReference>
<evidence type="ECO:0000313" key="3">
    <source>
        <dbReference type="Proteomes" id="UP000181997"/>
    </source>
</evidence>
<keyword evidence="3" id="KW-1185">Reference proteome</keyword>
<keyword evidence="2" id="KW-0413">Isomerase</keyword>
<accession>A0A0V8HKA6</accession>
<reference evidence="3" key="1">
    <citation type="submission" date="2016-08" db="EMBL/GenBank/DDBJ databases">
        <authorList>
            <person name="Varghese N."/>
            <person name="Submissions Spin"/>
        </authorList>
    </citation>
    <scope>NUCLEOTIDE SEQUENCE [LARGE SCALE GENOMIC DNA]</scope>
    <source>
        <strain evidence="3">SGD-1123</strain>
    </source>
</reference>
<dbReference type="OrthoDB" id="3231985at2"/>
<dbReference type="GO" id="GO:0016853">
    <property type="term" value="F:isomerase activity"/>
    <property type="evidence" value="ECO:0007669"/>
    <property type="project" value="UniProtKB-KW"/>
</dbReference>
<evidence type="ECO:0000313" key="2">
    <source>
        <dbReference type="EMBL" id="SCC11898.1"/>
    </source>
</evidence>
<dbReference type="InterPro" id="IPR009078">
    <property type="entry name" value="Ferritin-like_SF"/>
</dbReference>
<dbReference type="CDD" id="cd02223">
    <property type="entry name" value="cupin_Bh2720-like"/>
    <property type="match status" value="1"/>
</dbReference>
<dbReference type="InterPro" id="IPR013096">
    <property type="entry name" value="Cupin_2"/>
</dbReference>
<dbReference type="RefSeq" id="WP_058298701.1">
    <property type="nucleotide sequence ID" value="NZ_FMAU01000002.1"/>
</dbReference>
<dbReference type="InterPro" id="IPR011051">
    <property type="entry name" value="RmlC_Cupin_sf"/>
</dbReference>
<protein>
    <submittedName>
        <fullName evidence="2">Mannose-6-phosphate isomerase, cupin superfamily</fullName>
    </submittedName>
</protein>
<gene>
    <name evidence="2" type="ORF">GA0061094_2621</name>
</gene>
<name>A0A0V8HKA6_9BACI</name>
<dbReference type="PANTHER" id="PTHR43346">
    <property type="entry name" value="LIGAND BINDING DOMAIN PROTEIN, PUTATIVE (AFU_ORTHOLOGUE AFUA_6G14370)-RELATED"/>
    <property type="match status" value="1"/>
</dbReference>
<dbReference type="SUPFAM" id="SSF47240">
    <property type="entry name" value="Ferritin-like"/>
    <property type="match status" value="1"/>
</dbReference>
<dbReference type="Gene3D" id="2.60.120.10">
    <property type="entry name" value="Jelly Rolls"/>
    <property type="match status" value="1"/>
</dbReference>
<dbReference type="EMBL" id="FMAU01000002">
    <property type="protein sequence ID" value="SCC11898.1"/>
    <property type="molecule type" value="Genomic_DNA"/>
</dbReference>
<dbReference type="InterPro" id="IPR014710">
    <property type="entry name" value="RmlC-like_jellyroll"/>
</dbReference>